<name>A0ABD1JAH4_9TELE</name>
<evidence type="ECO:0000313" key="1">
    <source>
        <dbReference type="EMBL" id="KAL2084117.1"/>
    </source>
</evidence>
<dbReference type="EMBL" id="JBHFQA010000017">
    <property type="protein sequence ID" value="KAL2084117.1"/>
    <property type="molecule type" value="Genomic_DNA"/>
</dbReference>
<dbReference type="InterPro" id="IPR029375">
    <property type="entry name" value="CFAP141"/>
</dbReference>
<accession>A0ABD1JAH4</accession>
<evidence type="ECO:0008006" key="3">
    <source>
        <dbReference type="Google" id="ProtNLM"/>
    </source>
</evidence>
<evidence type="ECO:0000313" key="2">
    <source>
        <dbReference type="Proteomes" id="UP001591681"/>
    </source>
</evidence>
<reference evidence="1 2" key="1">
    <citation type="submission" date="2024-09" db="EMBL/GenBank/DDBJ databases">
        <title>A chromosome-level genome assembly of Gray's grenadier anchovy, Coilia grayii.</title>
        <authorList>
            <person name="Fu Z."/>
        </authorList>
    </citation>
    <scope>NUCLEOTIDE SEQUENCE [LARGE SCALE GENOMIC DNA]</scope>
    <source>
        <strain evidence="1">G4</strain>
        <tissue evidence="1">Muscle</tissue>
    </source>
</reference>
<gene>
    <name evidence="1" type="ORF">ACEWY4_019635</name>
</gene>
<dbReference type="AlphaFoldDB" id="A0ABD1JAH4"/>
<protein>
    <recommendedName>
        <fullName evidence="3">Flagellar FliJ protein</fullName>
    </recommendedName>
</protein>
<keyword evidence="2" id="KW-1185">Reference proteome</keyword>
<dbReference type="Pfam" id="PF15104">
    <property type="entry name" value="CFAP141"/>
    <property type="match status" value="1"/>
</dbReference>
<dbReference type="Proteomes" id="UP001591681">
    <property type="component" value="Unassembled WGS sequence"/>
</dbReference>
<comment type="caution">
    <text evidence="1">The sequence shown here is derived from an EMBL/GenBank/DDBJ whole genome shotgun (WGS) entry which is preliminary data.</text>
</comment>
<organism evidence="1 2">
    <name type="scientific">Coilia grayii</name>
    <name type="common">Gray's grenadier anchovy</name>
    <dbReference type="NCBI Taxonomy" id="363190"/>
    <lineage>
        <taxon>Eukaryota</taxon>
        <taxon>Metazoa</taxon>
        <taxon>Chordata</taxon>
        <taxon>Craniata</taxon>
        <taxon>Vertebrata</taxon>
        <taxon>Euteleostomi</taxon>
        <taxon>Actinopterygii</taxon>
        <taxon>Neopterygii</taxon>
        <taxon>Teleostei</taxon>
        <taxon>Clupei</taxon>
        <taxon>Clupeiformes</taxon>
        <taxon>Clupeoidei</taxon>
        <taxon>Engraulidae</taxon>
        <taxon>Coilinae</taxon>
        <taxon>Coilia</taxon>
    </lineage>
</organism>
<proteinExistence type="predicted"/>
<sequence length="85" mass="9942">MVERIAVLESIRNVTQKAEFECSAQASSAKALELWQSNQRREAQLAQQALILVRRTTLAALLKQEEEQYRRELQHWGLAMYKQRV</sequence>